<name>A0A1M6IYJ3_9FLAO</name>
<dbReference type="Proteomes" id="UP000184314">
    <property type="component" value="Unassembled WGS sequence"/>
</dbReference>
<organism evidence="2 3">
    <name type="scientific">Maribacter aquivivus</name>
    <dbReference type="NCBI Taxonomy" id="228958"/>
    <lineage>
        <taxon>Bacteria</taxon>
        <taxon>Pseudomonadati</taxon>
        <taxon>Bacteroidota</taxon>
        <taxon>Flavobacteriia</taxon>
        <taxon>Flavobacteriales</taxon>
        <taxon>Flavobacteriaceae</taxon>
        <taxon>Maribacter</taxon>
    </lineage>
</organism>
<dbReference type="InterPro" id="IPR029492">
    <property type="entry name" value="DUF4435"/>
</dbReference>
<dbReference type="Pfam" id="PF14491">
    <property type="entry name" value="DUF4435"/>
    <property type="match status" value="1"/>
</dbReference>
<sequence>MLKFKDFVLPNVGLFFRYKNTVDVFIEDSYDDEFYLTLVNRVFEKTGHKINKLISLGCKNNVLAACQSDQVKRDVLRVYIVDGDLELITDTNEKTLKHLFVLEKYCIENYLIHKESIIEIIHDYLIIDRDKIEKQLSFENWLKGLSKDLIDLFLHYSISKEVCPTIPTISLGVGNLCEPIKRIPVLNEDKCNKRIADIKKEILKSISAEEYNDKIYELREKWPYNMETMLKIVSGKDYILPLLEFRFHKFKSTNSIIMRRETLRLRLAKLCDVSELKKIAGKIA</sequence>
<dbReference type="AlphaFoldDB" id="A0A1M6IYJ3"/>
<gene>
    <name evidence="2" type="ORF">SAMN04488007_0195</name>
</gene>
<accession>A0A1M6IYJ3</accession>
<proteinExistence type="predicted"/>
<reference evidence="3" key="1">
    <citation type="submission" date="2016-11" db="EMBL/GenBank/DDBJ databases">
        <authorList>
            <person name="Varghese N."/>
            <person name="Submissions S."/>
        </authorList>
    </citation>
    <scope>NUCLEOTIDE SEQUENCE [LARGE SCALE GENOMIC DNA]</scope>
    <source>
        <strain evidence="3">DSM 16478</strain>
    </source>
</reference>
<dbReference type="EMBL" id="FQZX01000001">
    <property type="protein sequence ID" value="SHJ39509.1"/>
    <property type="molecule type" value="Genomic_DNA"/>
</dbReference>
<feature type="domain" description="DUF4435" evidence="1">
    <location>
        <begin position="21"/>
        <end position="254"/>
    </location>
</feature>
<evidence type="ECO:0000259" key="1">
    <source>
        <dbReference type="Pfam" id="PF14491"/>
    </source>
</evidence>
<dbReference type="RefSeq" id="WP_073240502.1">
    <property type="nucleotide sequence ID" value="NZ_FQZX01000001.1"/>
</dbReference>
<evidence type="ECO:0000313" key="2">
    <source>
        <dbReference type="EMBL" id="SHJ39509.1"/>
    </source>
</evidence>
<dbReference type="STRING" id="228958.SAMN04488007_0195"/>
<evidence type="ECO:0000313" key="3">
    <source>
        <dbReference type="Proteomes" id="UP000184314"/>
    </source>
</evidence>
<keyword evidence="3" id="KW-1185">Reference proteome</keyword>
<protein>
    <recommendedName>
        <fullName evidence="1">DUF4435 domain-containing protein</fullName>
    </recommendedName>
</protein>
<dbReference type="OrthoDB" id="8448914at2"/>